<feature type="compositionally biased region" description="Basic and acidic residues" evidence="1">
    <location>
        <begin position="77"/>
        <end position="90"/>
    </location>
</feature>
<feature type="non-terminal residue" evidence="2">
    <location>
        <position position="1"/>
    </location>
</feature>
<keyword evidence="3" id="KW-1185">Reference proteome</keyword>
<sequence length="116" mass="12203">AREQAVQGPLRAAAEVAPHAPPKHVPQRAGASATQRPPGCLPHGAVRLLRPPPLPGLGLLRLRPLLQRGRGAGRGPGAREGERPGADHARQVPVARRAGQRQGRARRGRREGPGVV</sequence>
<feature type="non-terminal residue" evidence="2">
    <location>
        <position position="116"/>
    </location>
</feature>
<proteinExistence type="predicted"/>
<name>A0ABN9U709_9DINO</name>
<accession>A0ABN9U709</accession>
<evidence type="ECO:0000313" key="3">
    <source>
        <dbReference type="Proteomes" id="UP001189429"/>
    </source>
</evidence>
<protein>
    <submittedName>
        <fullName evidence="2">Uncharacterized protein</fullName>
    </submittedName>
</protein>
<dbReference type="EMBL" id="CAUYUJ010015502">
    <property type="protein sequence ID" value="CAK0854800.1"/>
    <property type="molecule type" value="Genomic_DNA"/>
</dbReference>
<organism evidence="2 3">
    <name type="scientific">Prorocentrum cordatum</name>
    <dbReference type="NCBI Taxonomy" id="2364126"/>
    <lineage>
        <taxon>Eukaryota</taxon>
        <taxon>Sar</taxon>
        <taxon>Alveolata</taxon>
        <taxon>Dinophyceae</taxon>
        <taxon>Prorocentrales</taxon>
        <taxon>Prorocentraceae</taxon>
        <taxon>Prorocentrum</taxon>
    </lineage>
</organism>
<evidence type="ECO:0000256" key="1">
    <source>
        <dbReference type="SAM" id="MobiDB-lite"/>
    </source>
</evidence>
<reference evidence="2" key="1">
    <citation type="submission" date="2023-10" db="EMBL/GenBank/DDBJ databases">
        <authorList>
            <person name="Chen Y."/>
            <person name="Shah S."/>
            <person name="Dougan E. K."/>
            <person name="Thang M."/>
            <person name="Chan C."/>
        </authorList>
    </citation>
    <scope>NUCLEOTIDE SEQUENCE [LARGE SCALE GENOMIC DNA]</scope>
</reference>
<comment type="caution">
    <text evidence="2">The sequence shown here is derived from an EMBL/GenBank/DDBJ whole genome shotgun (WGS) entry which is preliminary data.</text>
</comment>
<gene>
    <name evidence="2" type="ORF">PCOR1329_LOCUS45754</name>
</gene>
<dbReference type="Proteomes" id="UP001189429">
    <property type="component" value="Unassembled WGS sequence"/>
</dbReference>
<feature type="region of interest" description="Disordered" evidence="1">
    <location>
        <begin position="1"/>
        <end position="46"/>
    </location>
</feature>
<evidence type="ECO:0000313" key="2">
    <source>
        <dbReference type="EMBL" id="CAK0854800.1"/>
    </source>
</evidence>
<feature type="region of interest" description="Disordered" evidence="1">
    <location>
        <begin position="64"/>
        <end position="116"/>
    </location>
</feature>